<dbReference type="EMBL" id="FZMO01000290">
    <property type="protein sequence ID" value="SNQ49657.1"/>
    <property type="molecule type" value="Genomic_DNA"/>
</dbReference>
<protein>
    <submittedName>
        <fullName evidence="2">Methyltransferase family protein</fullName>
    </submittedName>
</protein>
<proteinExistence type="predicted"/>
<dbReference type="PANTHER" id="PTHR43861:SF3">
    <property type="entry name" value="PUTATIVE (AFU_ORTHOLOGUE AFUA_2G14390)-RELATED"/>
    <property type="match status" value="1"/>
</dbReference>
<dbReference type="RefSeq" id="WP_207770406.1">
    <property type="nucleotide sequence ID" value="NZ_FZMO01000290.1"/>
</dbReference>
<dbReference type="PANTHER" id="PTHR43861">
    <property type="entry name" value="TRANS-ACONITATE 2-METHYLTRANSFERASE-RELATED"/>
    <property type="match status" value="1"/>
</dbReference>
<organism evidence="2 3">
    <name type="scientific">Frankia canadensis</name>
    <dbReference type="NCBI Taxonomy" id="1836972"/>
    <lineage>
        <taxon>Bacteria</taxon>
        <taxon>Bacillati</taxon>
        <taxon>Actinomycetota</taxon>
        <taxon>Actinomycetes</taxon>
        <taxon>Frankiales</taxon>
        <taxon>Frankiaceae</taxon>
        <taxon>Frankia</taxon>
    </lineage>
</organism>
<keyword evidence="3" id="KW-1185">Reference proteome</keyword>
<evidence type="ECO:0000313" key="2">
    <source>
        <dbReference type="EMBL" id="SNQ49657.1"/>
    </source>
</evidence>
<dbReference type="Gene3D" id="3.40.50.150">
    <property type="entry name" value="Vaccinia Virus protein VP39"/>
    <property type="match status" value="1"/>
</dbReference>
<dbReference type="GO" id="GO:0032259">
    <property type="term" value="P:methylation"/>
    <property type="evidence" value="ECO:0007669"/>
    <property type="project" value="UniProtKB-KW"/>
</dbReference>
<dbReference type="Proteomes" id="UP000234331">
    <property type="component" value="Unassembled WGS sequence"/>
</dbReference>
<keyword evidence="1 2" id="KW-0808">Transferase</keyword>
<gene>
    <name evidence="2" type="ORF">FRACA_360008</name>
</gene>
<dbReference type="AlphaFoldDB" id="A0A2I2KVF9"/>
<evidence type="ECO:0000313" key="3">
    <source>
        <dbReference type="Proteomes" id="UP000234331"/>
    </source>
</evidence>
<evidence type="ECO:0000256" key="1">
    <source>
        <dbReference type="ARBA" id="ARBA00022679"/>
    </source>
</evidence>
<dbReference type="InterPro" id="IPR029063">
    <property type="entry name" value="SAM-dependent_MTases_sf"/>
</dbReference>
<dbReference type="GO" id="GO:0008168">
    <property type="term" value="F:methyltransferase activity"/>
    <property type="evidence" value="ECO:0007669"/>
    <property type="project" value="UniProtKB-KW"/>
</dbReference>
<keyword evidence="2" id="KW-0489">Methyltransferase</keyword>
<sequence>MALNRRGWLPVVVGVGIGLNTARLRGRLHAIDVVPTEVSGAAAVGPAGTAPTRPEEARERSRYVLLSAAGTRLTAGQRRAAEEHARRNGLDVLDLVPANLPAHRVLDLARMVDPATYRAQPLTRGRGAGLAVLIDQEVLARIGLATADQPRFHGRSEVGDLTEAELVAIVQLGKRHAAASTDLAVLPGLRGPGAGAGAGDARLSVQQTAYAWEPARRVLPALRDGALLLGAASNPSATLGALALSWVQPALVGGGHVRVDPAALGRSLLARRQIAVAQVRHARARAREFLGEPQPTVTEAAGTSRLVVSVRPAAADVDRARPGYQADLAVGVERFLEDRRDSCPWCGGRDLTLRLRGRDVAQRKPGEFQYDRCGDCGHIFQNPRLSPDGLEFYYRDFYDGLGGAALEEVFGYSVDPYLQRARQPIATPRRWLDVGGGHGHFCAMARTVWPATSFDALDIGAGIEEAARRRWVDHAYRGFFPDLVAEVKGRYDIISMFHYLEHTRDPLTELDAAAAALEPGGHLLIEVPNPDSPAARWYRSLWPGWLVPQHQHLIPAANLVAALERRGFAVPEPVFGEVHQKGDPVMAVYGLLQTLAPSPSVAWRAPASPGRGRAARALTAGALVPAFVAALVTDEATRPYLTTGTRANAYRILARRL</sequence>
<name>A0A2I2KVF9_9ACTN</name>
<dbReference type="Pfam" id="PF13489">
    <property type="entry name" value="Methyltransf_23"/>
    <property type="match status" value="1"/>
</dbReference>
<reference evidence="2 3" key="1">
    <citation type="submission" date="2017-06" db="EMBL/GenBank/DDBJ databases">
        <authorList>
            <person name="Kim H.J."/>
            <person name="Triplett B.A."/>
        </authorList>
    </citation>
    <scope>NUCLEOTIDE SEQUENCE [LARGE SCALE GENOMIC DNA]</scope>
    <source>
        <strain evidence="2">FRACA_ARgP5</strain>
    </source>
</reference>
<dbReference type="SUPFAM" id="SSF53335">
    <property type="entry name" value="S-adenosyl-L-methionine-dependent methyltransferases"/>
    <property type="match status" value="1"/>
</dbReference>
<accession>A0A2I2KVF9</accession>